<keyword evidence="3" id="KW-0479">Metal-binding</keyword>
<dbReference type="SUPFAM" id="SSF53448">
    <property type="entry name" value="Nucleotide-diphospho-sugar transferases"/>
    <property type="match status" value="1"/>
</dbReference>
<dbReference type="EC" id="2.7.7.77" evidence="9"/>
<dbReference type="InterPro" id="IPR013482">
    <property type="entry name" value="Molybde_CF_guanTrfase"/>
</dbReference>
<dbReference type="GO" id="GO:0005525">
    <property type="term" value="F:GTP binding"/>
    <property type="evidence" value="ECO:0007669"/>
    <property type="project" value="UniProtKB-KW"/>
</dbReference>
<keyword evidence="5" id="KW-0460">Magnesium</keyword>
<dbReference type="Gene3D" id="3.90.550.10">
    <property type="entry name" value="Spore Coat Polysaccharide Biosynthesis Protein SpsA, Chain A"/>
    <property type="match status" value="1"/>
</dbReference>
<accession>A0A3B0Z3Q8</accession>
<evidence type="ECO:0000256" key="2">
    <source>
        <dbReference type="ARBA" id="ARBA00022679"/>
    </source>
</evidence>
<dbReference type="PANTHER" id="PTHR19136">
    <property type="entry name" value="MOLYBDENUM COFACTOR GUANYLYLTRANSFERASE"/>
    <property type="match status" value="1"/>
</dbReference>
<keyword evidence="1" id="KW-0963">Cytoplasm</keyword>
<dbReference type="GO" id="GO:1902758">
    <property type="term" value="P:bis(molybdopterin guanine dinucleotide)molybdenum biosynthetic process"/>
    <property type="evidence" value="ECO:0007669"/>
    <property type="project" value="TreeGrafter"/>
</dbReference>
<evidence type="ECO:0000256" key="6">
    <source>
        <dbReference type="ARBA" id="ARBA00023134"/>
    </source>
</evidence>
<gene>
    <name evidence="9" type="ORF">MNBD_GAMMA13-822</name>
</gene>
<name>A0A3B0Z3Q8_9ZZZZ</name>
<reference evidence="9" key="1">
    <citation type="submission" date="2018-06" db="EMBL/GenBank/DDBJ databases">
        <authorList>
            <person name="Zhirakovskaya E."/>
        </authorList>
    </citation>
    <scope>NUCLEOTIDE SEQUENCE</scope>
</reference>
<protein>
    <submittedName>
        <fullName evidence="9">Molybdenum cofactor guanylyltransferase</fullName>
        <ecNumber evidence="9">2.7.7.77</ecNumber>
    </submittedName>
</protein>
<dbReference type="GO" id="GO:0061603">
    <property type="term" value="F:molybdenum cofactor guanylyltransferase activity"/>
    <property type="evidence" value="ECO:0007669"/>
    <property type="project" value="UniProtKB-EC"/>
</dbReference>
<evidence type="ECO:0000256" key="5">
    <source>
        <dbReference type="ARBA" id="ARBA00022842"/>
    </source>
</evidence>
<dbReference type="InterPro" id="IPR025877">
    <property type="entry name" value="MobA-like_NTP_Trfase"/>
</dbReference>
<keyword evidence="2 9" id="KW-0808">Transferase</keyword>
<evidence type="ECO:0000256" key="4">
    <source>
        <dbReference type="ARBA" id="ARBA00022741"/>
    </source>
</evidence>
<dbReference type="PANTHER" id="PTHR19136:SF81">
    <property type="entry name" value="MOLYBDENUM COFACTOR GUANYLYLTRANSFERASE"/>
    <property type="match status" value="1"/>
</dbReference>
<feature type="domain" description="MobA-like NTP transferase" evidence="8">
    <location>
        <begin position="12"/>
        <end position="164"/>
    </location>
</feature>
<keyword evidence="4" id="KW-0547">Nucleotide-binding</keyword>
<proteinExistence type="inferred from homology"/>
<keyword evidence="9" id="KW-0548">Nucleotidyltransferase</keyword>
<evidence type="ECO:0000256" key="1">
    <source>
        <dbReference type="ARBA" id="ARBA00022490"/>
    </source>
</evidence>
<evidence type="ECO:0000256" key="3">
    <source>
        <dbReference type="ARBA" id="ARBA00022723"/>
    </source>
</evidence>
<keyword evidence="6" id="KW-0342">GTP-binding</keyword>
<evidence type="ECO:0000313" key="9">
    <source>
        <dbReference type="EMBL" id="VAW82162.1"/>
    </source>
</evidence>
<organism evidence="9">
    <name type="scientific">hydrothermal vent metagenome</name>
    <dbReference type="NCBI Taxonomy" id="652676"/>
    <lineage>
        <taxon>unclassified sequences</taxon>
        <taxon>metagenomes</taxon>
        <taxon>ecological metagenomes</taxon>
    </lineage>
</organism>
<dbReference type="CDD" id="cd02503">
    <property type="entry name" value="MobA"/>
    <property type="match status" value="1"/>
</dbReference>
<evidence type="ECO:0000259" key="8">
    <source>
        <dbReference type="Pfam" id="PF12804"/>
    </source>
</evidence>
<dbReference type="AlphaFoldDB" id="A0A3B0Z3Q8"/>
<keyword evidence="7" id="KW-0501">Molybdenum cofactor biosynthesis</keyword>
<dbReference type="HAMAP" id="MF_00316">
    <property type="entry name" value="MobA"/>
    <property type="match status" value="1"/>
</dbReference>
<dbReference type="Pfam" id="PF12804">
    <property type="entry name" value="NTP_transf_3"/>
    <property type="match status" value="1"/>
</dbReference>
<dbReference type="GO" id="GO:0046872">
    <property type="term" value="F:metal ion binding"/>
    <property type="evidence" value="ECO:0007669"/>
    <property type="project" value="UniProtKB-KW"/>
</dbReference>
<evidence type="ECO:0000256" key="7">
    <source>
        <dbReference type="ARBA" id="ARBA00023150"/>
    </source>
</evidence>
<sequence>MITGNNDKTVTAVILAGGMARRMGGVDKGLIELNGRPMIEYIIEALKPQVDDIIINANRNLERYRHYGYPVVEDIMGDYFGPLVGMASGLQACSSERILVVPCDSPFIPPFLANKLNTALLEQDAELSVANDSERMQPVFAMLRSHLLPSLRAYLDAGGRKIDTWYAEHKIALVDFSDWPDTFININTPEDKTLIEEKM</sequence>
<dbReference type="EMBL" id="UOFK01000300">
    <property type="protein sequence ID" value="VAW82162.1"/>
    <property type="molecule type" value="Genomic_DNA"/>
</dbReference>
<dbReference type="InterPro" id="IPR029044">
    <property type="entry name" value="Nucleotide-diphossugar_trans"/>
</dbReference>
<dbReference type="NCBIfam" id="TIGR02665">
    <property type="entry name" value="molyb_mobA"/>
    <property type="match status" value="1"/>
</dbReference>